<gene>
    <name evidence="1" type="ORF">NCS57_00466100</name>
</gene>
<evidence type="ECO:0000313" key="2">
    <source>
        <dbReference type="Proteomes" id="UP001065298"/>
    </source>
</evidence>
<keyword evidence="2" id="KW-1185">Reference proteome</keyword>
<evidence type="ECO:0000313" key="1">
    <source>
        <dbReference type="EMBL" id="KAI8675643.1"/>
    </source>
</evidence>
<reference evidence="1" key="1">
    <citation type="submission" date="2022-06" db="EMBL/GenBank/DDBJ databases">
        <title>Fusarium solani species complex genomes reveal bases of compartmentalisation and animal pathogenesis.</title>
        <authorList>
            <person name="Tsai I.J."/>
        </authorList>
    </citation>
    <scope>NUCLEOTIDE SEQUENCE</scope>
    <source>
        <strain evidence="1">Fu6.1</strain>
    </source>
</reference>
<proteinExistence type="predicted"/>
<protein>
    <submittedName>
        <fullName evidence="1">Beta-lactamase domain-containing protein</fullName>
    </submittedName>
</protein>
<comment type="caution">
    <text evidence="1">The sequence shown here is derived from an EMBL/GenBank/DDBJ whole genome shotgun (WGS) entry which is preliminary data.</text>
</comment>
<organism evidence="1 2">
    <name type="scientific">Fusarium keratoplasticum</name>
    <dbReference type="NCBI Taxonomy" id="1328300"/>
    <lineage>
        <taxon>Eukaryota</taxon>
        <taxon>Fungi</taxon>
        <taxon>Dikarya</taxon>
        <taxon>Ascomycota</taxon>
        <taxon>Pezizomycotina</taxon>
        <taxon>Sordariomycetes</taxon>
        <taxon>Hypocreomycetidae</taxon>
        <taxon>Hypocreales</taxon>
        <taxon>Nectriaceae</taxon>
        <taxon>Fusarium</taxon>
        <taxon>Fusarium solani species complex</taxon>
    </lineage>
</organism>
<name>A0ACC0R6B0_9HYPO</name>
<accession>A0ACC0R6B0</accession>
<dbReference type="EMBL" id="CM046505">
    <property type="protein sequence ID" value="KAI8675643.1"/>
    <property type="molecule type" value="Genomic_DNA"/>
</dbReference>
<dbReference type="Proteomes" id="UP001065298">
    <property type="component" value="Chromosome 3"/>
</dbReference>
<sequence>MSSEKEREHLANKAPEEGDAPPAYEIGEPSSARDITSPPAATGESSKASTRPTADAPFNFPEDGPLPTYSEASSSKQPPIAIPQESPTPTAPFLNAYPPALLSHGITQEAWSSFLDTISAFLTAKVGERAINHAGDIAKKVGQRPTSYVKNVVSHTKSVGKSIGDNAKRGNIIGAAFGVIGGAISIPVGAALGVVGTVVSLPGHTIAAVTRKPKTPAERAVAYVTVANKDWFNKRGLHASLVNTEQLSEVLGVSVKAVLEASTGDKSGGAEGQLSALREHIAHLEIQGPGVIDLADATTWLVVVRIEAAPEHRFISRFPWVIPLFDDSDAIKILSYVPQQQPFRGSFVYNNFAYEVLGHVIEMVSGSPYSSFLHECLLRPLGMMRTYFTDRTEQMENEAKPYTALSDVTPVRISPVLQGDHVLMGPAGGVRSCVSDLVIFYDALLDAAAEELELGTEQAYAPKCHSVSFSELPTMWTGWNILPMPLIREHSYDLNPLVGTGAPSRLAIWHSGDIPGYQTHATLFPETKQAVVVLTNSLSLNDGSRYINNLVIEALLDNLDNAHDYVKLAKKSSDLAVKRVESIQKELVDGRTRPEPYRPLDSYAWRYFNTVKNFFIDVGLNDQGNLHILFMGRKTDTFELKTYQDDGFFWFLTHDEAARLAQYDGYGQDFYILRYGSVKGDDDVIDALRWKHESSLDGFGEVFERHSTSKNGPST</sequence>